<accession>A0AAV4SNJ2</accession>
<comment type="caution">
    <text evidence="1">The sequence shown here is derived from an EMBL/GenBank/DDBJ whole genome shotgun (WGS) entry which is preliminary data.</text>
</comment>
<evidence type="ECO:0000313" key="1">
    <source>
        <dbReference type="EMBL" id="GIY35032.1"/>
    </source>
</evidence>
<reference evidence="1 2" key="1">
    <citation type="submission" date="2021-06" db="EMBL/GenBank/DDBJ databases">
        <title>Caerostris extrusa draft genome.</title>
        <authorList>
            <person name="Kono N."/>
            <person name="Arakawa K."/>
        </authorList>
    </citation>
    <scope>NUCLEOTIDE SEQUENCE [LARGE SCALE GENOMIC DNA]</scope>
</reference>
<gene>
    <name evidence="1" type="ORF">CEXT_2181</name>
</gene>
<keyword evidence="2" id="KW-1185">Reference proteome</keyword>
<evidence type="ECO:0000313" key="2">
    <source>
        <dbReference type="Proteomes" id="UP001054945"/>
    </source>
</evidence>
<protein>
    <recommendedName>
        <fullName evidence="3">DH domain-containing protein</fullName>
    </recommendedName>
</protein>
<sequence length="212" mass="24420">MNSSHIIPIYPAYAGRHQFQNCDTLLSTEDLFHSRKLESIASPYSELVTCKEPDSRKTFTITQDNVIDLFLRECDLYLSVLSNVKLMDETLPDSRRVPDNTSQSMFVKIYNEIVRYLRLLEETFIANEEFQSNFESLPVSDRSFLSSRSSSEMCELTPLVTRKESTEIEIYFSPDPAVNARCCCHDVSVFDSVPYNTLCKEKLLQPLNVADW</sequence>
<proteinExistence type="predicted"/>
<name>A0AAV4SNJ2_CAEEX</name>
<dbReference type="Proteomes" id="UP001054945">
    <property type="component" value="Unassembled WGS sequence"/>
</dbReference>
<dbReference type="AlphaFoldDB" id="A0AAV4SNJ2"/>
<dbReference type="EMBL" id="BPLR01009848">
    <property type="protein sequence ID" value="GIY35032.1"/>
    <property type="molecule type" value="Genomic_DNA"/>
</dbReference>
<evidence type="ECO:0008006" key="3">
    <source>
        <dbReference type="Google" id="ProtNLM"/>
    </source>
</evidence>
<organism evidence="1 2">
    <name type="scientific">Caerostris extrusa</name>
    <name type="common">Bark spider</name>
    <name type="synonym">Caerostris bankana</name>
    <dbReference type="NCBI Taxonomy" id="172846"/>
    <lineage>
        <taxon>Eukaryota</taxon>
        <taxon>Metazoa</taxon>
        <taxon>Ecdysozoa</taxon>
        <taxon>Arthropoda</taxon>
        <taxon>Chelicerata</taxon>
        <taxon>Arachnida</taxon>
        <taxon>Araneae</taxon>
        <taxon>Araneomorphae</taxon>
        <taxon>Entelegynae</taxon>
        <taxon>Araneoidea</taxon>
        <taxon>Araneidae</taxon>
        <taxon>Caerostris</taxon>
    </lineage>
</organism>